<dbReference type="AlphaFoldDB" id="A0A9Q0SAL9"/>
<accession>A0A9Q0SAL9</accession>
<dbReference type="Proteomes" id="UP001151699">
    <property type="component" value="Chromosome A"/>
</dbReference>
<keyword evidence="2" id="KW-1185">Reference proteome</keyword>
<name>A0A9Q0SAL9_9DIPT</name>
<dbReference type="EMBL" id="WJQU01000001">
    <property type="protein sequence ID" value="KAJ6650020.1"/>
    <property type="molecule type" value="Genomic_DNA"/>
</dbReference>
<organism evidence="1 2">
    <name type="scientific">Pseudolycoriella hygida</name>
    <dbReference type="NCBI Taxonomy" id="35572"/>
    <lineage>
        <taxon>Eukaryota</taxon>
        <taxon>Metazoa</taxon>
        <taxon>Ecdysozoa</taxon>
        <taxon>Arthropoda</taxon>
        <taxon>Hexapoda</taxon>
        <taxon>Insecta</taxon>
        <taxon>Pterygota</taxon>
        <taxon>Neoptera</taxon>
        <taxon>Endopterygota</taxon>
        <taxon>Diptera</taxon>
        <taxon>Nematocera</taxon>
        <taxon>Sciaroidea</taxon>
        <taxon>Sciaridae</taxon>
        <taxon>Pseudolycoriella</taxon>
    </lineage>
</organism>
<evidence type="ECO:0000313" key="2">
    <source>
        <dbReference type="Proteomes" id="UP001151699"/>
    </source>
</evidence>
<sequence length="34" mass="4078">MSMILPWNVAIMEYCVELYEEEARLPAFQSRSRN</sequence>
<gene>
    <name evidence="1" type="ORF">Bhyg_05263</name>
</gene>
<protein>
    <submittedName>
        <fullName evidence="1">Uncharacterized protein</fullName>
    </submittedName>
</protein>
<proteinExistence type="predicted"/>
<comment type="caution">
    <text evidence="1">The sequence shown here is derived from an EMBL/GenBank/DDBJ whole genome shotgun (WGS) entry which is preliminary data.</text>
</comment>
<evidence type="ECO:0000313" key="1">
    <source>
        <dbReference type="EMBL" id="KAJ6650020.1"/>
    </source>
</evidence>
<reference evidence="1" key="1">
    <citation type="submission" date="2022-07" db="EMBL/GenBank/DDBJ databases">
        <authorList>
            <person name="Trinca V."/>
            <person name="Uliana J.V.C."/>
            <person name="Torres T.T."/>
            <person name="Ward R.J."/>
            <person name="Monesi N."/>
        </authorList>
    </citation>
    <scope>NUCLEOTIDE SEQUENCE</scope>
    <source>
        <strain evidence="1">HSMRA1968</strain>
        <tissue evidence="1">Whole embryos</tissue>
    </source>
</reference>